<evidence type="ECO:0000256" key="2">
    <source>
        <dbReference type="SAM" id="SignalP"/>
    </source>
</evidence>
<evidence type="ECO:0000313" key="10">
    <source>
        <dbReference type="Proteomes" id="UP000196036"/>
    </source>
</evidence>
<reference evidence="11 12" key="3">
    <citation type="submission" date="2018-08" db="EMBL/GenBank/DDBJ databases">
        <title>A genome reference for cultivated species of the human gut microbiota.</title>
        <authorList>
            <person name="Zou Y."/>
            <person name="Xue W."/>
            <person name="Luo G."/>
        </authorList>
    </citation>
    <scope>NUCLEOTIDE SEQUENCE [LARGE SCALE GENOMIC DNA]</scope>
    <source>
        <strain evidence="9 12">AF38-2</strain>
        <strain evidence="8 11">AF39-6AC</strain>
    </source>
</reference>
<dbReference type="InterPro" id="IPR013783">
    <property type="entry name" value="Ig-like_fold"/>
</dbReference>
<sequence>MKCKTMKHGNIGLQCMMLAFIFTVCFSSCKDDKDTTAAPYDPSQPVEVTDFTPKSGGTKVRMIIYGSNFGIDPSIISVRVGGKEAKVISVEGNCLYCITPDQCYEGTIELTVGETPTVTIPQKYKYVQQMLVTTLCGYVDELGNGEIKKEGPFNDCGKIDSPTWFSFDPKFPNLLYLTQDNGDQGKKPIRILDLEREYITTGLAAGSDGVGRFRSITWTLDGDTMIIACSKGDVNGASNIFMTRQGNFLDQKRLTTGNGCQASAVHPRNGELYYNNFGEGMVIRYDYHKWGINNNKEHQEKLYAIQDIDWEFNYIIHPSGKYAYIVVINRHYILRANYDEDKKTFTNPYVVCGAPGQAGYDDKIGAKARLSRPYQGVFVKNPEYKAAGKDEIYDFYFTDRDNHCIRKLTPDGITSTFAGRGSVGMNIHANGYVDGALREEARFDSPAALAYDEVNNIFYVGDVNNHRIRKIALEKIPEDLIRDQSDKRISDEVK</sequence>
<dbReference type="GO" id="GO:0003677">
    <property type="term" value="F:DNA binding"/>
    <property type="evidence" value="ECO:0007669"/>
    <property type="project" value="UniProtKB-KW"/>
</dbReference>
<evidence type="ECO:0000313" key="12">
    <source>
        <dbReference type="Proteomes" id="UP000284495"/>
    </source>
</evidence>
<dbReference type="EMBL" id="WDER01000084">
    <property type="protein sequence ID" value="KAB6078836.1"/>
    <property type="molecule type" value="Genomic_DNA"/>
</dbReference>
<dbReference type="CDD" id="cd00603">
    <property type="entry name" value="IPT_PCSR"/>
    <property type="match status" value="1"/>
</dbReference>
<dbReference type="Pfam" id="PF01436">
    <property type="entry name" value="NHL"/>
    <property type="match status" value="1"/>
</dbReference>
<reference evidence="5" key="5">
    <citation type="submission" date="2023-08" db="EMBL/GenBank/DDBJ databases">
        <title>Mucin Metabolism Genes Underlie the Key Renovations of Bacteroides xylanisolvens Genomes in Captive Great Apes.</title>
        <authorList>
            <person name="Nishida A.H."/>
        </authorList>
    </citation>
    <scope>NUCLEOTIDE SEQUENCE</scope>
    <source>
        <strain evidence="6">P13.H9</strain>
        <strain evidence="5">P19.10B</strain>
    </source>
</reference>
<evidence type="ECO:0000313" key="6">
    <source>
        <dbReference type="EMBL" id="MCA4704923.1"/>
    </source>
</evidence>
<dbReference type="InterPro" id="IPR002909">
    <property type="entry name" value="IPT_dom"/>
</dbReference>
<organism evidence="7 10">
    <name type="scientific">Bacteroides xylanisolvens</name>
    <dbReference type="NCBI Taxonomy" id="371601"/>
    <lineage>
        <taxon>Bacteria</taxon>
        <taxon>Pseudomonadati</taxon>
        <taxon>Bacteroidota</taxon>
        <taxon>Bacteroidia</taxon>
        <taxon>Bacteroidales</taxon>
        <taxon>Bacteroidaceae</taxon>
        <taxon>Bacteroides</taxon>
    </lineage>
</organism>
<reference evidence="10" key="1">
    <citation type="submission" date="2017-04" db="EMBL/GenBank/DDBJ databases">
        <title>Function of individual gut microbiota members based on whole genome sequencing of pure cultures obtained from chicken caecum.</title>
        <authorList>
            <person name="Medvecky M."/>
            <person name="Cejkova D."/>
            <person name="Polansky O."/>
            <person name="Karasova D."/>
            <person name="Kubasova T."/>
            <person name="Cizek A."/>
            <person name="Rychlik I."/>
        </authorList>
    </citation>
    <scope>NUCLEOTIDE SEQUENCE [LARGE SCALE GENOMIC DNA]</scope>
    <source>
        <strain evidence="10">An109</strain>
    </source>
</reference>
<accession>A0A1Y4UYW5</accession>
<evidence type="ECO:0000313" key="4">
    <source>
        <dbReference type="EMBL" id="KAB6078836.1"/>
    </source>
</evidence>
<keyword evidence="2" id="KW-0732">Signal</keyword>
<evidence type="ECO:0000313" key="8">
    <source>
        <dbReference type="EMBL" id="RHK95503.1"/>
    </source>
</evidence>
<evidence type="ECO:0000313" key="13">
    <source>
        <dbReference type="Proteomes" id="UP000474077"/>
    </source>
</evidence>
<dbReference type="SUPFAM" id="SSF50969">
    <property type="entry name" value="YVTN repeat-like/Quinoprotein amine dehydrogenase"/>
    <property type="match status" value="1"/>
</dbReference>
<keyword evidence="7" id="KW-0238">DNA-binding</keyword>
<keyword evidence="1" id="KW-0677">Repeat</keyword>
<dbReference type="Proteomes" id="UP001197958">
    <property type="component" value="Unassembled WGS sequence"/>
</dbReference>
<dbReference type="Proteomes" id="UP000284495">
    <property type="component" value="Unassembled WGS sequence"/>
</dbReference>
<dbReference type="Gene3D" id="2.60.40.10">
    <property type="entry name" value="Immunoglobulins"/>
    <property type="match status" value="1"/>
</dbReference>
<dbReference type="GeneID" id="29456107"/>
<feature type="domain" description="IPT/TIG" evidence="3">
    <location>
        <begin position="48"/>
        <end position="126"/>
    </location>
</feature>
<dbReference type="Proteomes" id="UP000196036">
    <property type="component" value="Unassembled WGS sequence"/>
</dbReference>
<dbReference type="Proteomes" id="UP000284417">
    <property type="component" value="Unassembled WGS sequence"/>
</dbReference>
<dbReference type="PANTHER" id="PTHR13833">
    <property type="match status" value="1"/>
</dbReference>
<dbReference type="InterPro" id="IPR011044">
    <property type="entry name" value="Quino_amine_DH_bsu"/>
</dbReference>
<name>A0A1Y4UYW5_9BACE</name>
<dbReference type="InterPro" id="IPR001258">
    <property type="entry name" value="NHL_repeat"/>
</dbReference>
<dbReference type="EMBL" id="QROO01000048">
    <property type="protein sequence ID" value="RHL32600.1"/>
    <property type="molecule type" value="Genomic_DNA"/>
</dbReference>
<dbReference type="Proteomes" id="UP001198461">
    <property type="component" value="Unassembled WGS sequence"/>
</dbReference>
<feature type="signal peptide" evidence="2">
    <location>
        <begin position="1"/>
        <end position="27"/>
    </location>
</feature>
<dbReference type="EMBL" id="JAIWWW010000038">
    <property type="protein sequence ID" value="MCA4525068.1"/>
    <property type="molecule type" value="Genomic_DNA"/>
</dbReference>
<evidence type="ECO:0000313" key="9">
    <source>
        <dbReference type="EMBL" id="RHL32600.1"/>
    </source>
</evidence>
<dbReference type="Pfam" id="PF01833">
    <property type="entry name" value="TIG"/>
    <property type="match status" value="1"/>
</dbReference>
<dbReference type="AlphaFoldDB" id="A0A1Y4UYW5"/>
<protein>
    <submittedName>
        <fullName evidence="7">DNA-binding protein</fullName>
    </submittedName>
    <submittedName>
        <fullName evidence="5">IPT/TIG domain-containing protein</fullName>
    </submittedName>
</protein>
<dbReference type="EMBL" id="NFLW01000071">
    <property type="protein sequence ID" value="OUQ62126.1"/>
    <property type="molecule type" value="Genomic_DNA"/>
</dbReference>
<dbReference type="InterPro" id="IPR014756">
    <property type="entry name" value="Ig_E-set"/>
</dbReference>
<evidence type="ECO:0000313" key="5">
    <source>
        <dbReference type="EMBL" id="MCA4525068.1"/>
    </source>
</evidence>
<evidence type="ECO:0000313" key="11">
    <source>
        <dbReference type="Proteomes" id="UP000284417"/>
    </source>
</evidence>
<reference evidence="4 13" key="4">
    <citation type="journal article" date="2019" name="Nat. Med.">
        <title>A library of human gut bacterial isolates paired with longitudinal multiomics data enables mechanistic microbiome research.</title>
        <authorList>
            <person name="Poyet M."/>
            <person name="Groussin M."/>
            <person name="Gibbons S.M."/>
            <person name="Avila-Pacheco J."/>
            <person name="Jiang X."/>
            <person name="Kearney S.M."/>
            <person name="Perrotta A.R."/>
            <person name="Berdy B."/>
            <person name="Zhao S."/>
            <person name="Lieberman T.D."/>
            <person name="Swanson P.K."/>
            <person name="Smith M."/>
            <person name="Roesemann S."/>
            <person name="Alexander J.E."/>
            <person name="Rich S.A."/>
            <person name="Livny J."/>
            <person name="Vlamakis H."/>
            <person name="Clish C."/>
            <person name="Bullock K."/>
            <person name="Deik A."/>
            <person name="Scott J."/>
            <person name="Pierce K.A."/>
            <person name="Xavier R.J."/>
            <person name="Alm E.J."/>
        </authorList>
    </citation>
    <scope>NUCLEOTIDE SEQUENCE [LARGE SCALE GENOMIC DNA]</scope>
    <source>
        <strain evidence="4 13">BIOML-A73</strain>
    </source>
</reference>
<dbReference type="EMBL" id="QROC01000015">
    <property type="protein sequence ID" value="RHK95503.1"/>
    <property type="molecule type" value="Genomic_DNA"/>
</dbReference>
<dbReference type="SUPFAM" id="SSF81296">
    <property type="entry name" value="E set domains"/>
    <property type="match status" value="1"/>
</dbReference>
<feature type="chain" id="PRO_5042692004" evidence="2">
    <location>
        <begin position="28"/>
        <end position="494"/>
    </location>
</feature>
<dbReference type="Gene3D" id="2.120.10.30">
    <property type="entry name" value="TolB, C-terminal domain"/>
    <property type="match status" value="1"/>
</dbReference>
<dbReference type="RefSeq" id="WP_004298154.1">
    <property type="nucleotide sequence ID" value="NZ_AP031409.1"/>
</dbReference>
<evidence type="ECO:0000259" key="3">
    <source>
        <dbReference type="Pfam" id="PF01833"/>
    </source>
</evidence>
<evidence type="ECO:0000313" key="7">
    <source>
        <dbReference type="EMBL" id="OUQ62126.1"/>
    </source>
</evidence>
<proteinExistence type="predicted"/>
<dbReference type="PANTHER" id="PTHR13833:SF71">
    <property type="entry name" value="NHL DOMAIN-CONTAINING PROTEIN"/>
    <property type="match status" value="1"/>
</dbReference>
<evidence type="ECO:0000256" key="1">
    <source>
        <dbReference type="ARBA" id="ARBA00022737"/>
    </source>
</evidence>
<comment type="caution">
    <text evidence="7">The sequence shown here is derived from an EMBL/GenBank/DDBJ whole genome shotgun (WGS) entry which is preliminary data.</text>
</comment>
<dbReference type="EMBL" id="JAIWYE010000026">
    <property type="protein sequence ID" value="MCA4704923.1"/>
    <property type="molecule type" value="Genomic_DNA"/>
</dbReference>
<dbReference type="InterPro" id="IPR011042">
    <property type="entry name" value="6-blade_b-propeller_TolB-like"/>
</dbReference>
<gene>
    <name evidence="7" type="ORF">B5E52_21900</name>
    <name evidence="9" type="ORF">DW027_24435</name>
    <name evidence="8" type="ORF">DW042_12840</name>
    <name evidence="4" type="ORF">GA560_21700</name>
    <name evidence="6" type="ORF">LD004_15050</name>
    <name evidence="5" type="ORF">LDZ35_17855</name>
</gene>
<dbReference type="Proteomes" id="UP000474077">
    <property type="component" value="Unassembled WGS sequence"/>
</dbReference>
<reference evidence="7" key="2">
    <citation type="journal article" date="2018" name="BMC Genomics">
        <title>Whole genome sequencing and function prediction of 133 gut anaerobes isolated from chicken caecum in pure cultures.</title>
        <authorList>
            <person name="Medvecky M."/>
            <person name="Cejkova D."/>
            <person name="Polansky O."/>
            <person name="Karasova D."/>
            <person name="Kubasova T."/>
            <person name="Cizek A."/>
            <person name="Rychlik I."/>
        </authorList>
    </citation>
    <scope>NUCLEOTIDE SEQUENCE</scope>
    <source>
        <strain evidence="7">An109</strain>
    </source>
</reference>